<proteinExistence type="predicted"/>
<sequence length="920" mass="103135">MVVNGVHDIMRMFVEDWQSLPSDDQGYNHGTIPGGGQAAMYDRIREALWLNPSKENTPQVDVFLGSPVPRFTVKSEIKDDEEDAPPFVLNTPTRRMSERWATQVYPPLQAAGADPYNNPVAQGMTPGMSGYMNTLLDQYRQHIYEAVSQPSNPVGPEVKAMKITQPKAYKGQDSIDIFDEWVNQMLHWFRIYKMTGPDHDVDRVTYMGACLEDLAAQWFDQENAAKKYDKMRYSSEREALTFYNNIKHCAAWMVQLPDEYFIQRKSINGLPMSIVEGVIKSCGISAEHSPMEQILVKVQKMESVLKMISNHSWAQQAKGSLKSLYADSHMKEGLSSGNSDSGNKYFHRGNVLYKKALSNARQQWEDGQQPQRNRDTDRTSSNNKGKGKPKKQNKARLFVAEVQDIDTNGEQDEQGDAAQDIDEPGPSPSSDDDEDIVEIYDDNDDSNGEPVACLGRMSTHNSSNEEVMHYSYMSIAESDSDEFSEFKGDDEHEDLLDEYEVCCMVLETGDLGSHEQSCNGDVSITDLLEVPALGQELEHFDAPQETAEEVAAEGISSWGVINTMEKFVMPEINMSPQWDWSDCFGFTHCGECQLCHLYQRHIIASELKEDPGLVEAQVFLGQSARRAYNDSWMSWENTIPEMGIVFIGLAREHLEVTYEPLWLLNSVVQAFKCSLVDDPQAMVLHEQIGQVRSLINHALQVLSAPMASTYECEEDTTEDLHTALTRTTAQIDFTGHPLQDMWGALMCIGKCTEQSQIELHRTVEELHTLDLQLGQARLSMGEEHHVYLQSDRSIIPDGPYILGKYEAIRICNPVPQEDLPNGSGPQMMAMWPAAGPTDRAFRYAMRMDVLVGPPGPRPLVTAKLHTCFMVHTKVNSCEALTMVDTGSMMNFVSPAFVTVAKPAAFTLESQLALQLGCVGS</sequence>
<evidence type="ECO:0000256" key="1">
    <source>
        <dbReference type="SAM" id="MobiDB-lite"/>
    </source>
</evidence>
<organism evidence="2 3">
    <name type="scientific">Scleroderma citrinum Foug A</name>
    <dbReference type="NCBI Taxonomy" id="1036808"/>
    <lineage>
        <taxon>Eukaryota</taxon>
        <taxon>Fungi</taxon>
        <taxon>Dikarya</taxon>
        <taxon>Basidiomycota</taxon>
        <taxon>Agaricomycotina</taxon>
        <taxon>Agaricomycetes</taxon>
        <taxon>Agaricomycetidae</taxon>
        <taxon>Boletales</taxon>
        <taxon>Sclerodermatineae</taxon>
        <taxon>Sclerodermataceae</taxon>
        <taxon>Scleroderma</taxon>
    </lineage>
</organism>
<dbReference type="OrthoDB" id="3269984at2759"/>
<dbReference type="Proteomes" id="UP000053989">
    <property type="component" value="Unassembled WGS sequence"/>
</dbReference>
<feature type="compositionally biased region" description="Acidic residues" evidence="1">
    <location>
        <begin position="430"/>
        <end position="447"/>
    </location>
</feature>
<evidence type="ECO:0000313" key="3">
    <source>
        <dbReference type="Proteomes" id="UP000053989"/>
    </source>
</evidence>
<feature type="compositionally biased region" description="Polar residues" evidence="1">
    <location>
        <begin position="359"/>
        <end position="371"/>
    </location>
</feature>
<gene>
    <name evidence="2" type="ORF">SCLCIDRAFT_31226</name>
</gene>
<accession>A0A0C3DD06</accession>
<feature type="region of interest" description="Disordered" evidence="1">
    <location>
        <begin position="359"/>
        <end position="457"/>
    </location>
</feature>
<dbReference type="STRING" id="1036808.A0A0C3DD06"/>
<dbReference type="EMBL" id="KN822158">
    <property type="protein sequence ID" value="KIM54279.1"/>
    <property type="molecule type" value="Genomic_DNA"/>
</dbReference>
<reference evidence="3" key="2">
    <citation type="submission" date="2015-01" db="EMBL/GenBank/DDBJ databases">
        <title>Evolutionary Origins and Diversification of the Mycorrhizal Mutualists.</title>
        <authorList>
            <consortium name="DOE Joint Genome Institute"/>
            <consortium name="Mycorrhizal Genomics Consortium"/>
            <person name="Kohler A."/>
            <person name="Kuo A."/>
            <person name="Nagy L.G."/>
            <person name="Floudas D."/>
            <person name="Copeland A."/>
            <person name="Barry K.W."/>
            <person name="Cichocki N."/>
            <person name="Veneault-Fourrey C."/>
            <person name="LaButti K."/>
            <person name="Lindquist E.A."/>
            <person name="Lipzen A."/>
            <person name="Lundell T."/>
            <person name="Morin E."/>
            <person name="Murat C."/>
            <person name="Riley R."/>
            <person name="Ohm R."/>
            <person name="Sun H."/>
            <person name="Tunlid A."/>
            <person name="Henrissat B."/>
            <person name="Grigoriev I.V."/>
            <person name="Hibbett D.S."/>
            <person name="Martin F."/>
        </authorList>
    </citation>
    <scope>NUCLEOTIDE SEQUENCE [LARGE SCALE GENOMIC DNA]</scope>
    <source>
        <strain evidence="3">Foug A</strain>
    </source>
</reference>
<keyword evidence="3" id="KW-1185">Reference proteome</keyword>
<name>A0A0C3DD06_9AGAM</name>
<dbReference type="HOGENOM" id="CLU_294425_0_0_1"/>
<dbReference type="AlphaFoldDB" id="A0A0C3DD06"/>
<evidence type="ECO:0000313" key="2">
    <source>
        <dbReference type="EMBL" id="KIM54279.1"/>
    </source>
</evidence>
<feature type="compositionally biased region" description="Acidic residues" evidence="1">
    <location>
        <begin position="403"/>
        <end position="423"/>
    </location>
</feature>
<dbReference type="InParanoid" id="A0A0C3DD06"/>
<feature type="compositionally biased region" description="Basic residues" evidence="1">
    <location>
        <begin position="385"/>
        <end position="394"/>
    </location>
</feature>
<protein>
    <submittedName>
        <fullName evidence="2">Uncharacterized protein</fullName>
    </submittedName>
</protein>
<reference evidence="2 3" key="1">
    <citation type="submission" date="2014-04" db="EMBL/GenBank/DDBJ databases">
        <authorList>
            <consortium name="DOE Joint Genome Institute"/>
            <person name="Kuo A."/>
            <person name="Kohler A."/>
            <person name="Nagy L.G."/>
            <person name="Floudas D."/>
            <person name="Copeland A."/>
            <person name="Barry K.W."/>
            <person name="Cichocki N."/>
            <person name="Veneault-Fourrey C."/>
            <person name="LaButti K."/>
            <person name="Lindquist E.A."/>
            <person name="Lipzen A."/>
            <person name="Lundell T."/>
            <person name="Morin E."/>
            <person name="Murat C."/>
            <person name="Sun H."/>
            <person name="Tunlid A."/>
            <person name="Henrissat B."/>
            <person name="Grigoriev I.V."/>
            <person name="Hibbett D.S."/>
            <person name="Martin F."/>
            <person name="Nordberg H.P."/>
            <person name="Cantor M.N."/>
            <person name="Hua S.X."/>
        </authorList>
    </citation>
    <scope>NUCLEOTIDE SEQUENCE [LARGE SCALE GENOMIC DNA]</scope>
    <source>
        <strain evidence="2 3">Foug A</strain>
    </source>
</reference>